<comment type="similarity">
    <text evidence="1">Belongs to the AB hydrolase superfamily. AB hydrolase 2 family.</text>
</comment>
<dbReference type="PANTHER" id="PTHR10655:SF17">
    <property type="entry name" value="LYSOPHOSPHOLIPASE-LIKE PROTEIN 1"/>
    <property type="match status" value="1"/>
</dbReference>
<keyword evidence="2" id="KW-0378">Hydrolase</keyword>
<evidence type="ECO:0000256" key="1">
    <source>
        <dbReference type="ARBA" id="ARBA00006499"/>
    </source>
</evidence>
<sequence>MQNIGAYPYDVRLPEPMEPDKRYPAVFVLHGKGSNEQSMLDLLESAGDDFIVIGIRGDLPLGPGFQYYELKSLGHPLRDSFDRAVRQLQEFILQASGLYPIDPARRYLLGFSQGSILSMTLALTMGDQLKGIAALNGYIPDFVKNEYPLRSLHEVSVFVSHGQFDSVFPIRIGQETAAYLKERTPHLTFHTYPSDHGITSANQQDVIRWLYQDAGITDHQGGEQR</sequence>
<dbReference type="InterPro" id="IPR003140">
    <property type="entry name" value="PLipase/COase/thioEstase"/>
</dbReference>
<proteinExistence type="inferred from homology"/>
<dbReference type="Gene3D" id="3.40.50.1820">
    <property type="entry name" value="alpha/beta hydrolase"/>
    <property type="match status" value="1"/>
</dbReference>
<name>A0ABT4Q4S0_9BACL</name>
<feature type="domain" description="Phospholipase/carboxylesterase/thioesterase" evidence="3">
    <location>
        <begin position="21"/>
        <end position="211"/>
    </location>
</feature>
<dbReference type="InterPro" id="IPR050565">
    <property type="entry name" value="LYPA1-2/EST-like"/>
</dbReference>
<dbReference type="InterPro" id="IPR029058">
    <property type="entry name" value="AB_hydrolase_fold"/>
</dbReference>
<dbReference type="Pfam" id="PF02230">
    <property type="entry name" value="Abhydrolase_2"/>
    <property type="match status" value="1"/>
</dbReference>
<dbReference type="SUPFAM" id="SSF53474">
    <property type="entry name" value="alpha/beta-Hydrolases"/>
    <property type="match status" value="1"/>
</dbReference>
<evidence type="ECO:0000313" key="4">
    <source>
        <dbReference type="EMBL" id="MCZ8511831.1"/>
    </source>
</evidence>
<comment type="caution">
    <text evidence="4">The sequence shown here is derived from an EMBL/GenBank/DDBJ whole genome shotgun (WGS) entry which is preliminary data.</text>
</comment>
<reference evidence="4 5" key="1">
    <citation type="submission" date="2022-12" db="EMBL/GenBank/DDBJ databases">
        <title>Draft genome sequence of Paenibacillus sp. dW9.</title>
        <authorList>
            <person name="Choi E.-W."/>
            <person name="Kim D.-U."/>
        </authorList>
    </citation>
    <scope>NUCLEOTIDE SEQUENCE [LARGE SCALE GENOMIC DNA]</scope>
    <source>
        <strain evidence="5">dW9</strain>
    </source>
</reference>
<dbReference type="PANTHER" id="PTHR10655">
    <property type="entry name" value="LYSOPHOSPHOLIPASE-RELATED"/>
    <property type="match status" value="1"/>
</dbReference>
<dbReference type="EMBL" id="JAQAGZ010000003">
    <property type="protein sequence ID" value="MCZ8511831.1"/>
    <property type="molecule type" value="Genomic_DNA"/>
</dbReference>
<evidence type="ECO:0000313" key="5">
    <source>
        <dbReference type="Proteomes" id="UP001527882"/>
    </source>
</evidence>
<keyword evidence="5" id="KW-1185">Reference proteome</keyword>
<dbReference type="RefSeq" id="WP_269880230.1">
    <property type="nucleotide sequence ID" value="NZ_JAQAGZ010000003.1"/>
</dbReference>
<accession>A0ABT4Q4S0</accession>
<gene>
    <name evidence="4" type="ORF">O9H85_05230</name>
</gene>
<evidence type="ECO:0000256" key="2">
    <source>
        <dbReference type="ARBA" id="ARBA00022801"/>
    </source>
</evidence>
<organism evidence="4 5">
    <name type="scientific">Paenibacillus gyeongsangnamensis</name>
    <dbReference type="NCBI Taxonomy" id="3388067"/>
    <lineage>
        <taxon>Bacteria</taxon>
        <taxon>Bacillati</taxon>
        <taxon>Bacillota</taxon>
        <taxon>Bacilli</taxon>
        <taxon>Bacillales</taxon>
        <taxon>Paenibacillaceae</taxon>
        <taxon>Paenibacillus</taxon>
    </lineage>
</organism>
<evidence type="ECO:0000259" key="3">
    <source>
        <dbReference type="Pfam" id="PF02230"/>
    </source>
</evidence>
<protein>
    <submittedName>
        <fullName evidence="4">Esterase</fullName>
    </submittedName>
</protein>
<dbReference type="Proteomes" id="UP001527882">
    <property type="component" value="Unassembled WGS sequence"/>
</dbReference>